<sequence length="215" mass="23896">MVTDTRVPSIESTGQDSVVDKLVHIPRTTSVLASDASVLRYELGWLVDGTDQIQRRAFSDDLERRQAQRQKLAPRDLLDYLNDLGFSWRDIARLAGVSVPAVQKWRRGSGVAATNHAALAKVVALTEILGDHSVMEIASWLEIPLKEGVSLSRMDMLIAGRYDLVMLSVANEGMMGVDAILDKFDENWREILVDDNFETFVDADGILSIRPKASQ</sequence>
<accession>A0ABU2CR11</accession>
<dbReference type="EMBL" id="JAVDYE010000001">
    <property type="protein sequence ID" value="MDR7383597.1"/>
    <property type="molecule type" value="Genomic_DNA"/>
</dbReference>
<evidence type="ECO:0000313" key="2">
    <source>
        <dbReference type="Proteomes" id="UP001183585"/>
    </source>
</evidence>
<dbReference type="RefSeq" id="WP_274994781.1">
    <property type="nucleotide sequence ID" value="NZ_JAJQQP010000008.1"/>
</dbReference>
<gene>
    <name evidence="1" type="ORF">J2S48_003112</name>
</gene>
<keyword evidence="2" id="KW-1185">Reference proteome</keyword>
<name>A0ABU2CR11_9MICO</name>
<comment type="caution">
    <text evidence="1">The sequence shown here is derived from an EMBL/GenBank/DDBJ whole genome shotgun (WGS) entry which is preliminary data.</text>
</comment>
<organism evidence="1 2">
    <name type="scientific">Promicromonospora iranensis</name>
    <dbReference type="NCBI Taxonomy" id="1105144"/>
    <lineage>
        <taxon>Bacteria</taxon>
        <taxon>Bacillati</taxon>
        <taxon>Actinomycetota</taxon>
        <taxon>Actinomycetes</taxon>
        <taxon>Micrococcales</taxon>
        <taxon>Promicromonosporaceae</taxon>
        <taxon>Promicromonospora</taxon>
    </lineage>
</organism>
<evidence type="ECO:0000313" key="1">
    <source>
        <dbReference type="EMBL" id="MDR7383597.1"/>
    </source>
</evidence>
<proteinExistence type="predicted"/>
<evidence type="ECO:0008006" key="3">
    <source>
        <dbReference type="Google" id="ProtNLM"/>
    </source>
</evidence>
<dbReference type="Proteomes" id="UP001183585">
    <property type="component" value="Unassembled WGS sequence"/>
</dbReference>
<protein>
    <recommendedName>
        <fullName evidence="3">Transcriptional regulator</fullName>
    </recommendedName>
</protein>
<reference evidence="1 2" key="1">
    <citation type="submission" date="2023-07" db="EMBL/GenBank/DDBJ databases">
        <title>Sequencing the genomes of 1000 actinobacteria strains.</title>
        <authorList>
            <person name="Klenk H.-P."/>
        </authorList>
    </citation>
    <scope>NUCLEOTIDE SEQUENCE [LARGE SCALE GENOMIC DNA]</scope>
    <source>
        <strain evidence="1 2">DSM 45554</strain>
    </source>
</reference>